<feature type="transmembrane region" description="Helical" evidence="1">
    <location>
        <begin position="305"/>
        <end position="324"/>
    </location>
</feature>
<evidence type="ECO:0000313" key="3">
    <source>
        <dbReference type="EMBL" id="EIC20109.1"/>
    </source>
</evidence>
<dbReference type="Proteomes" id="UP000002964">
    <property type="component" value="Unassembled WGS sequence"/>
</dbReference>
<proteinExistence type="predicted"/>
<keyword evidence="1" id="KW-1133">Transmembrane helix</keyword>
<dbReference type="STRING" id="631362.Thi970DRAFT_03726"/>
<feature type="domain" description="Histidine kinase/HSP90-like ATPase" evidence="2">
    <location>
        <begin position="518"/>
        <end position="619"/>
    </location>
</feature>
<keyword evidence="4" id="KW-1185">Reference proteome</keyword>
<dbReference type="InterPro" id="IPR003594">
    <property type="entry name" value="HATPase_dom"/>
</dbReference>
<feature type="transmembrane region" description="Helical" evidence="1">
    <location>
        <begin position="275"/>
        <end position="293"/>
    </location>
</feature>
<gene>
    <name evidence="3" type="ORF">Thi970DRAFT_03726</name>
</gene>
<dbReference type="OrthoDB" id="2514702at2"/>
<dbReference type="AlphaFoldDB" id="H8Z440"/>
<feature type="transmembrane region" description="Helical" evidence="1">
    <location>
        <begin position="336"/>
        <end position="355"/>
    </location>
</feature>
<dbReference type="InterPro" id="IPR050640">
    <property type="entry name" value="Bact_2-comp_sensor_kinase"/>
</dbReference>
<protein>
    <submittedName>
        <fullName evidence="3">Putative signal transduction protein with a C-terminal ATPase domain</fullName>
    </submittedName>
</protein>
<keyword evidence="1" id="KW-0812">Transmembrane</keyword>
<feature type="transmembrane region" description="Helical" evidence="1">
    <location>
        <begin position="215"/>
        <end position="235"/>
    </location>
</feature>
<dbReference type="Pfam" id="PF02518">
    <property type="entry name" value="HATPase_c"/>
    <property type="match status" value="1"/>
</dbReference>
<dbReference type="GO" id="GO:0000155">
    <property type="term" value="F:phosphorelay sensor kinase activity"/>
    <property type="evidence" value="ECO:0007669"/>
    <property type="project" value="InterPro"/>
</dbReference>
<dbReference type="InterPro" id="IPR010559">
    <property type="entry name" value="Sig_transdc_His_kin_internal"/>
</dbReference>
<dbReference type="InterPro" id="IPR011623">
    <property type="entry name" value="7TMR_DISM_rcpt_extracell_dom1"/>
</dbReference>
<reference evidence="3 4" key="2">
    <citation type="submission" date="2011-11" db="EMBL/GenBank/DDBJ databases">
        <authorList>
            <consortium name="US DOE Joint Genome Institute"/>
            <person name="Lucas S."/>
            <person name="Han J."/>
            <person name="Lapidus A."/>
            <person name="Cheng J.-F."/>
            <person name="Goodwin L."/>
            <person name="Pitluck S."/>
            <person name="Peters L."/>
            <person name="Ovchinnikova G."/>
            <person name="Zhang X."/>
            <person name="Detter J.C."/>
            <person name="Han C."/>
            <person name="Tapia R."/>
            <person name="Land M."/>
            <person name="Hauser L."/>
            <person name="Kyrpides N."/>
            <person name="Ivanova N."/>
            <person name="Pagani I."/>
            <person name="Vogl K."/>
            <person name="Liu Z."/>
            <person name="Overmann J."/>
            <person name="Frigaard N.-U."/>
            <person name="Bryant D."/>
            <person name="Woyke T."/>
        </authorList>
    </citation>
    <scope>NUCLEOTIDE SEQUENCE [LARGE SCALE GENOMIC DNA]</scope>
    <source>
        <strain evidence="3 4">970</strain>
    </source>
</reference>
<dbReference type="EMBL" id="JH603170">
    <property type="protein sequence ID" value="EIC20109.1"/>
    <property type="molecule type" value="Genomic_DNA"/>
</dbReference>
<name>H8Z440_9GAMM</name>
<dbReference type="HOGENOM" id="CLU_011115_3_0_6"/>
<dbReference type="Pfam" id="PF07695">
    <property type="entry name" value="7TMR-DISM_7TM"/>
    <property type="match status" value="1"/>
</dbReference>
<dbReference type="GO" id="GO:0016020">
    <property type="term" value="C:membrane"/>
    <property type="evidence" value="ECO:0007669"/>
    <property type="project" value="InterPro"/>
</dbReference>
<organism evidence="3 4">
    <name type="scientific">Thiorhodovibrio frisius</name>
    <dbReference type="NCBI Taxonomy" id="631362"/>
    <lineage>
        <taxon>Bacteria</taxon>
        <taxon>Pseudomonadati</taxon>
        <taxon>Pseudomonadota</taxon>
        <taxon>Gammaproteobacteria</taxon>
        <taxon>Chromatiales</taxon>
        <taxon>Chromatiaceae</taxon>
        <taxon>Thiorhodovibrio</taxon>
    </lineage>
</organism>
<dbReference type="Pfam" id="PF06580">
    <property type="entry name" value="His_kinase"/>
    <property type="match status" value="1"/>
</dbReference>
<dbReference type="SUPFAM" id="SSF55874">
    <property type="entry name" value="ATPase domain of HSP90 chaperone/DNA topoisomerase II/histidine kinase"/>
    <property type="match status" value="1"/>
</dbReference>
<dbReference type="eggNOG" id="COG2972">
    <property type="taxonomic scope" value="Bacteria"/>
</dbReference>
<dbReference type="InterPro" id="IPR036890">
    <property type="entry name" value="HATPase_C_sf"/>
</dbReference>
<feature type="transmembrane region" description="Helical" evidence="1">
    <location>
        <begin position="242"/>
        <end position="263"/>
    </location>
</feature>
<dbReference type="PROSITE" id="PS51257">
    <property type="entry name" value="PROKAR_LIPOPROTEIN"/>
    <property type="match status" value="1"/>
</dbReference>
<dbReference type="SMART" id="SM00387">
    <property type="entry name" value="HATPase_c"/>
    <property type="match status" value="1"/>
</dbReference>
<dbReference type="Gene3D" id="3.30.565.10">
    <property type="entry name" value="Histidine kinase-like ATPase, C-terminal domain"/>
    <property type="match status" value="1"/>
</dbReference>
<accession>H8Z440</accession>
<feature type="transmembrane region" description="Helical" evidence="1">
    <location>
        <begin position="390"/>
        <end position="409"/>
    </location>
</feature>
<feature type="transmembrane region" description="Helical" evidence="1">
    <location>
        <begin position="362"/>
        <end position="384"/>
    </location>
</feature>
<evidence type="ECO:0000256" key="1">
    <source>
        <dbReference type="SAM" id="Phobius"/>
    </source>
</evidence>
<evidence type="ECO:0000259" key="2">
    <source>
        <dbReference type="SMART" id="SM00387"/>
    </source>
</evidence>
<evidence type="ECO:0000313" key="4">
    <source>
        <dbReference type="Proteomes" id="UP000002964"/>
    </source>
</evidence>
<keyword evidence="1" id="KW-0472">Membrane</keyword>
<sequence>MDLYRRISYHPSRLALLGMIWVILLLLGGCATNATDSSPRPDRGVLDLRGWTPHNGPITLRGEWAFHWRTFLPPNEARQSVPDRYVSVPSTWNHYQMAGENLPGHGYASYRLQILTDLPVGTLLALQVHSFSSAYRLFVDDLLVAANGTPGTSVEEEQGQYRPLVAVFSVPDARFELLIQVSNHHYARGGFWADIFLGDANTLIDQVLSRSLQEAALFGALLVIGFFYAAVYFLLRRHRYLLTFALFCLILIVILDMAHLLLLTRLAPAISIEQIAFLHYSSTAWGGFLLLLYTHQLFSTALSAVLVRIWLAINLVAQSAYLLLPMSSYSAFGPLSNLLDISVLVCTLLVCLLAVRARKQGGLIHLTSLLVLVIINLHDVLYLTNAISSIAGSSLHLGVFVFLLLQLILQAQRISLLNEQNQANEMAFLRAQINPHFLYNTLNTVISLSRRDMEKARQLLYQFSEFLRQSFDFKNLNQHTSLDEELAMVELFVSIQRERFGERVQVKYQLPGITTYQVPANVLQPIVENAINHGILPRREGGIVAVSVEATRQELHFVVSDDGIGMDPVATLGRQGDQRQGIGLNNINRRLLHLYGRGLEITSTPDQGTRVRWSIPLVTAAAE</sequence>
<dbReference type="PANTHER" id="PTHR34220">
    <property type="entry name" value="SENSOR HISTIDINE KINASE YPDA"/>
    <property type="match status" value="1"/>
</dbReference>
<dbReference type="PANTHER" id="PTHR34220:SF7">
    <property type="entry name" value="SENSOR HISTIDINE KINASE YPDA"/>
    <property type="match status" value="1"/>
</dbReference>
<reference evidence="4" key="1">
    <citation type="submission" date="2011-06" db="EMBL/GenBank/DDBJ databases">
        <authorList>
            <consortium name="US DOE Joint Genome Institute (JGI-PGF)"/>
            <person name="Lucas S."/>
            <person name="Han J."/>
            <person name="Lapidus A."/>
            <person name="Cheng J.-F."/>
            <person name="Goodwin L."/>
            <person name="Pitluck S."/>
            <person name="Peters L."/>
            <person name="Land M.L."/>
            <person name="Hauser L."/>
            <person name="Vogl K."/>
            <person name="Liu Z."/>
            <person name="Overmann J."/>
            <person name="Frigaard N.-U."/>
            <person name="Bryant D.A."/>
            <person name="Woyke T.J."/>
        </authorList>
    </citation>
    <scope>NUCLEOTIDE SEQUENCE [LARGE SCALE GENOMIC DNA]</scope>
    <source>
        <strain evidence="4">970</strain>
    </source>
</reference>